<evidence type="ECO:0000256" key="3">
    <source>
        <dbReference type="ARBA" id="ARBA00022692"/>
    </source>
</evidence>
<dbReference type="RefSeq" id="WP_262572445.1">
    <property type="nucleotide sequence ID" value="NZ_JAOQKJ010000001.1"/>
</dbReference>
<feature type="transmembrane region" description="Helical" evidence="6">
    <location>
        <begin position="172"/>
        <end position="190"/>
    </location>
</feature>
<dbReference type="InterPro" id="IPR050833">
    <property type="entry name" value="Poly_Biosynth_Transport"/>
</dbReference>
<gene>
    <name evidence="7" type="ORF">OCV77_00870</name>
</gene>
<sequence length="465" mass="52924">MNQYRYLVKNIGVLTISNFATNILSFFLLPLYTSILSTEEYGIFDIYSTSISLLIPLFTLCTANAIVIYLLDNDSVKEEIVAIGVKYLCISFLLLMVVYTINITFNLLPVLNEYKVLFTLLYLSTSINQFFNNIARGFEKMVSISIASLISGGLTIGLNVIFLVWFEWGVKGYFWATILGLTFSNVFYFFCLKFWKYLGYVKCDKKMELEICKYGCGLLVNTISWWITLSSDRYVVLYMCGIGANGLISVANKIPTVIRTFQNLFENAWILSAAKNYNQKDENNFFINIYNYYSFFMIIITSVIIVLVRFFALVLFKGEFFEAWRLVPFYMMAALFNAGAGVLAGIFTAEKKIRVISATTVLGAGINIILNISLVVLWGVIGIAVATMIANGIVLVVRVLYVKKMMDFRISIFRDIEAYGLLLGQVFVQLMCDPERSYVLQVCMMGGILLLYRIEIKQAVLKMRR</sequence>
<comment type="caution">
    <text evidence="7">The sequence shown here is derived from an EMBL/GenBank/DDBJ whole genome shotgun (WGS) entry which is preliminary data.</text>
</comment>
<evidence type="ECO:0000313" key="8">
    <source>
        <dbReference type="Proteomes" id="UP001652432"/>
    </source>
</evidence>
<keyword evidence="2" id="KW-1003">Cell membrane</keyword>
<dbReference type="EMBL" id="JAOQKJ010000001">
    <property type="protein sequence ID" value="MCU6743068.1"/>
    <property type="molecule type" value="Genomic_DNA"/>
</dbReference>
<evidence type="ECO:0000256" key="1">
    <source>
        <dbReference type="ARBA" id="ARBA00004651"/>
    </source>
</evidence>
<feature type="transmembrane region" description="Helical" evidence="6">
    <location>
        <begin position="355"/>
        <end position="374"/>
    </location>
</feature>
<keyword evidence="5 6" id="KW-0472">Membrane</keyword>
<keyword evidence="4 6" id="KW-1133">Transmembrane helix</keyword>
<feature type="transmembrane region" description="Helical" evidence="6">
    <location>
        <begin position="328"/>
        <end position="348"/>
    </location>
</feature>
<feature type="transmembrane region" description="Helical" evidence="6">
    <location>
        <begin position="12"/>
        <end position="33"/>
    </location>
</feature>
<protein>
    <submittedName>
        <fullName evidence="7">Oligosaccharide flippase family protein</fullName>
    </submittedName>
</protein>
<dbReference type="Proteomes" id="UP001652432">
    <property type="component" value="Unassembled WGS sequence"/>
</dbReference>
<evidence type="ECO:0000256" key="6">
    <source>
        <dbReference type="SAM" id="Phobius"/>
    </source>
</evidence>
<feature type="transmembrane region" description="Helical" evidence="6">
    <location>
        <begin position="83"/>
        <end position="108"/>
    </location>
</feature>
<feature type="transmembrane region" description="Helical" evidence="6">
    <location>
        <begin position="114"/>
        <end position="131"/>
    </location>
</feature>
<organism evidence="7 8">
    <name type="scientific">Suilimivivens aceti</name>
    <dbReference type="NCBI Taxonomy" id="2981774"/>
    <lineage>
        <taxon>Bacteria</taxon>
        <taxon>Bacillati</taxon>
        <taxon>Bacillota</taxon>
        <taxon>Clostridia</taxon>
        <taxon>Lachnospirales</taxon>
        <taxon>Lachnospiraceae</taxon>
        <taxon>Suilimivivens</taxon>
    </lineage>
</organism>
<keyword evidence="8" id="KW-1185">Reference proteome</keyword>
<evidence type="ECO:0000256" key="5">
    <source>
        <dbReference type="ARBA" id="ARBA00023136"/>
    </source>
</evidence>
<keyword evidence="3 6" id="KW-0812">Transmembrane</keyword>
<dbReference type="PANTHER" id="PTHR30250:SF11">
    <property type="entry name" value="O-ANTIGEN TRANSPORTER-RELATED"/>
    <property type="match status" value="1"/>
</dbReference>
<comment type="subcellular location">
    <subcellularLocation>
        <location evidence="1">Cell membrane</location>
        <topology evidence="1">Multi-pass membrane protein</topology>
    </subcellularLocation>
</comment>
<evidence type="ECO:0000313" key="7">
    <source>
        <dbReference type="EMBL" id="MCU6743068.1"/>
    </source>
</evidence>
<feature type="transmembrane region" description="Helical" evidence="6">
    <location>
        <begin position="292"/>
        <end position="316"/>
    </location>
</feature>
<evidence type="ECO:0000256" key="4">
    <source>
        <dbReference type="ARBA" id="ARBA00022989"/>
    </source>
</evidence>
<dbReference type="InterPro" id="IPR002797">
    <property type="entry name" value="Polysacc_synth"/>
</dbReference>
<feature type="transmembrane region" description="Helical" evidence="6">
    <location>
        <begin position="53"/>
        <end position="71"/>
    </location>
</feature>
<evidence type="ECO:0000256" key="2">
    <source>
        <dbReference type="ARBA" id="ARBA00022475"/>
    </source>
</evidence>
<dbReference type="Pfam" id="PF01943">
    <property type="entry name" value="Polysacc_synt"/>
    <property type="match status" value="1"/>
</dbReference>
<feature type="transmembrane region" description="Helical" evidence="6">
    <location>
        <begin position="211"/>
        <end position="228"/>
    </location>
</feature>
<accession>A0ABT2SYJ4</accession>
<feature type="transmembrane region" description="Helical" evidence="6">
    <location>
        <begin position="234"/>
        <end position="251"/>
    </location>
</feature>
<proteinExistence type="predicted"/>
<dbReference type="PANTHER" id="PTHR30250">
    <property type="entry name" value="PST FAMILY PREDICTED COLANIC ACID TRANSPORTER"/>
    <property type="match status" value="1"/>
</dbReference>
<reference evidence="7 8" key="1">
    <citation type="journal article" date="2021" name="ISME Commun">
        <title>Automated analysis of genomic sequences facilitates high-throughput and comprehensive description of bacteria.</title>
        <authorList>
            <person name="Hitch T.C.A."/>
        </authorList>
    </citation>
    <scope>NUCLEOTIDE SEQUENCE [LARGE SCALE GENOMIC DNA]</scope>
    <source>
        <strain evidence="7 8">Sanger_18</strain>
    </source>
</reference>
<name>A0ABT2SYJ4_9FIRM</name>
<feature type="transmembrane region" description="Helical" evidence="6">
    <location>
        <begin position="143"/>
        <end position="166"/>
    </location>
</feature>
<feature type="transmembrane region" description="Helical" evidence="6">
    <location>
        <begin position="380"/>
        <end position="400"/>
    </location>
</feature>